<dbReference type="InterPro" id="IPR012341">
    <property type="entry name" value="6hp_glycosidase-like_sf"/>
</dbReference>
<dbReference type="PIRSF" id="PIRSF028846">
    <property type="entry name" value="UCP028846"/>
    <property type="match status" value="1"/>
</dbReference>
<feature type="region of interest" description="Disordered" evidence="1">
    <location>
        <begin position="184"/>
        <end position="204"/>
    </location>
</feature>
<name>A0A0R2BUY9_9LACO</name>
<dbReference type="AlphaFoldDB" id="A0A0R2BUY9"/>
<organism evidence="2 3">
    <name type="scientific">Lapidilactobacillus dextrinicus DSM 20335</name>
    <dbReference type="NCBI Taxonomy" id="1423738"/>
    <lineage>
        <taxon>Bacteria</taxon>
        <taxon>Bacillati</taxon>
        <taxon>Bacillota</taxon>
        <taxon>Bacilli</taxon>
        <taxon>Lactobacillales</taxon>
        <taxon>Lactobacillaceae</taxon>
        <taxon>Lapidilactobacillus</taxon>
    </lineage>
</organism>
<dbReference type="SUPFAM" id="SSF48208">
    <property type="entry name" value="Six-hairpin glycosidases"/>
    <property type="match status" value="1"/>
</dbReference>
<sequence length="432" mass="49541">MKRMTKSYVTPTVHEFVEKINERCGEKHANLAKIFDITYTNTLETTLEEDQNHNVFVLTGDIPAMWQRDSTAQLRPYLIMEQSDPEIAELILKVVKRQFFNMNLDPYANAFNLTDNGHGHQSDQTEMGPWIWERKYELDSLCYPVQLAYLLYKNTGLTDQFDPTFVSATKKLLEVIETEQHHENSTYRFERVEDRPEDSLTHDGMGEPVAYTGMSWSGFRPSDDACVYGYLVPANMFAVVILRYLNEIFTTVLNEPTLAAQAEKLATEIHDGIEKYGTMTNERGEKIYAYEVDGLGNSLLMDDGNIPNLMSAPYLDYLAMDDPTYLATRQTLLSHENPFYYSGTYGSGLGSPHTPENYIWPIALSIQGLTQPDRAEKLRLLELLANTTAGTNMMHEGFDVENPANFTREWFSWANMMYCELLLDYLGMRVKK</sequence>
<dbReference type="Proteomes" id="UP000051813">
    <property type="component" value="Unassembled WGS sequence"/>
</dbReference>
<dbReference type="GO" id="GO:0005975">
    <property type="term" value="P:carbohydrate metabolic process"/>
    <property type="evidence" value="ECO:0007669"/>
    <property type="project" value="InterPro"/>
</dbReference>
<protein>
    <recommendedName>
        <fullName evidence="4">Metal-independent alpha-mannosidase</fullName>
    </recommendedName>
</protein>
<evidence type="ECO:0000313" key="3">
    <source>
        <dbReference type="Proteomes" id="UP000051813"/>
    </source>
</evidence>
<comment type="caution">
    <text evidence="2">The sequence shown here is derived from an EMBL/GenBank/DDBJ whole genome shotgun (WGS) entry which is preliminary data.</text>
</comment>
<dbReference type="InterPro" id="IPR008313">
    <property type="entry name" value="GH125"/>
</dbReference>
<dbReference type="PATRIC" id="fig|1423738.3.peg.1094"/>
<gene>
    <name evidence="2" type="ORF">FC84_GL001081</name>
</gene>
<dbReference type="Pfam" id="PF06824">
    <property type="entry name" value="Glyco_hydro_125"/>
    <property type="match status" value="1"/>
</dbReference>
<dbReference type="Gene3D" id="1.50.10.10">
    <property type="match status" value="1"/>
</dbReference>
<evidence type="ECO:0000256" key="1">
    <source>
        <dbReference type="SAM" id="MobiDB-lite"/>
    </source>
</evidence>
<dbReference type="PANTHER" id="PTHR31047:SF0">
    <property type="entry name" value="MEIOTICALLY UP-REGULATED GENE 157 PROTEIN"/>
    <property type="match status" value="1"/>
</dbReference>
<dbReference type="InterPro" id="IPR008928">
    <property type="entry name" value="6-hairpin_glycosidase_sf"/>
</dbReference>
<evidence type="ECO:0008006" key="4">
    <source>
        <dbReference type="Google" id="ProtNLM"/>
    </source>
</evidence>
<proteinExistence type="predicted"/>
<accession>A0A0R2BUY9</accession>
<dbReference type="PANTHER" id="PTHR31047">
    <property type="entry name" value="MEIOTICALLY UP-REGULATED GENE 157 PROTEIN"/>
    <property type="match status" value="1"/>
</dbReference>
<evidence type="ECO:0000313" key="2">
    <source>
        <dbReference type="EMBL" id="KRM79612.1"/>
    </source>
</evidence>
<dbReference type="EMBL" id="AYYK01000003">
    <property type="protein sequence ID" value="KRM79612.1"/>
    <property type="molecule type" value="Genomic_DNA"/>
</dbReference>
<keyword evidence="3" id="KW-1185">Reference proteome</keyword>
<dbReference type="STRING" id="1423738.FC84_GL001081"/>
<dbReference type="SMART" id="SM01149">
    <property type="entry name" value="DUF1237"/>
    <property type="match status" value="1"/>
</dbReference>
<reference evidence="2 3" key="1">
    <citation type="journal article" date="2015" name="Genome Announc.">
        <title>Expanding the biotechnology potential of lactobacilli through comparative genomics of 213 strains and associated genera.</title>
        <authorList>
            <person name="Sun Z."/>
            <person name="Harris H.M."/>
            <person name="McCann A."/>
            <person name="Guo C."/>
            <person name="Argimon S."/>
            <person name="Zhang W."/>
            <person name="Yang X."/>
            <person name="Jeffery I.B."/>
            <person name="Cooney J.C."/>
            <person name="Kagawa T.F."/>
            <person name="Liu W."/>
            <person name="Song Y."/>
            <person name="Salvetti E."/>
            <person name="Wrobel A."/>
            <person name="Rasinkangas P."/>
            <person name="Parkhill J."/>
            <person name="Rea M.C."/>
            <person name="O'Sullivan O."/>
            <person name="Ritari J."/>
            <person name="Douillard F.P."/>
            <person name="Paul Ross R."/>
            <person name="Yang R."/>
            <person name="Briner A.E."/>
            <person name="Felis G.E."/>
            <person name="de Vos W.M."/>
            <person name="Barrangou R."/>
            <person name="Klaenhammer T.R."/>
            <person name="Caufield P.W."/>
            <person name="Cui Y."/>
            <person name="Zhang H."/>
            <person name="O'Toole P.W."/>
        </authorList>
    </citation>
    <scope>NUCLEOTIDE SEQUENCE [LARGE SCALE GENOMIC DNA]</scope>
    <source>
        <strain evidence="2 3">DSM 20335</strain>
    </source>
</reference>